<evidence type="ECO:0000313" key="10">
    <source>
        <dbReference type="Proteomes" id="UP001174909"/>
    </source>
</evidence>
<dbReference type="SUPFAM" id="SSF56801">
    <property type="entry name" value="Acetyl-CoA synthetase-like"/>
    <property type="match status" value="1"/>
</dbReference>
<evidence type="ECO:0000259" key="7">
    <source>
        <dbReference type="Pfam" id="PF00501"/>
    </source>
</evidence>
<dbReference type="AlphaFoldDB" id="A0AA35R524"/>
<reference evidence="9" key="1">
    <citation type="submission" date="2023-03" db="EMBL/GenBank/DDBJ databases">
        <authorList>
            <person name="Steffen K."/>
            <person name="Cardenas P."/>
        </authorList>
    </citation>
    <scope>NUCLEOTIDE SEQUENCE</scope>
</reference>
<comment type="catalytic activity">
    <reaction evidence="5">
        <text>octanoate + ATP + CoA = octanoyl-CoA + AMP + diphosphate</text>
        <dbReference type="Rhea" id="RHEA:33631"/>
        <dbReference type="ChEBI" id="CHEBI:25646"/>
        <dbReference type="ChEBI" id="CHEBI:30616"/>
        <dbReference type="ChEBI" id="CHEBI:33019"/>
        <dbReference type="ChEBI" id="CHEBI:57287"/>
        <dbReference type="ChEBI" id="CHEBI:57386"/>
        <dbReference type="ChEBI" id="CHEBI:456215"/>
    </reaction>
</comment>
<dbReference type="PANTHER" id="PTHR43201:SF5">
    <property type="entry name" value="MEDIUM-CHAIN ACYL-COA LIGASE ACSF2, MITOCHONDRIAL"/>
    <property type="match status" value="1"/>
</dbReference>
<comment type="caution">
    <text evidence="9">The sequence shown here is derived from an EMBL/GenBank/DDBJ whole genome shotgun (WGS) entry which is preliminary data.</text>
</comment>
<comment type="similarity">
    <text evidence="1">Belongs to the ATP-dependent AMP-binding enzyme family.</text>
</comment>
<organism evidence="9 10">
    <name type="scientific">Geodia barretti</name>
    <name type="common">Barrett's horny sponge</name>
    <dbReference type="NCBI Taxonomy" id="519541"/>
    <lineage>
        <taxon>Eukaryota</taxon>
        <taxon>Metazoa</taxon>
        <taxon>Porifera</taxon>
        <taxon>Demospongiae</taxon>
        <taxon>Heteroscleromorpha</taxon>
        <taxon>Tetractinellida</taxon>
        <taxon>Astrophorina</taxon>
        <taxon>Geodiidae</taxon>
        <taxon>Geodia</taxon>
    </lineage>
</organism>
<gene>
    <name evidence="9" type="ORF">GBAR_LOCUS3949</name>
</gene>
<dbReference type="Proteomes" id="UP001174909">
    <property type="component" value="Unassembled WGS sequence"/>
</dbReference>
<dbReference type="GO" id="GO:0031956">
    <property type="term" value="F:medium-chain fatty acid-CoA ligase activity"/>
    <property type="evidence" value="ECO:0007669"/>
    <property type="project" value="UniProtKB-EC"/>
</dbReference>
<dbReference type="InterPro" id="IPR045851">
    <property type="entry name" value="AMP-bd_C_sf"/>
</dbReference>
<dbReference type="InterPro" id="IPR025110">
    <property type="entry name" value="AMP-bd_C"/>
</dbReference>
<comment type="catalytic activity">
    <reaction evidence="6">
        <text>a medium-chain fatty acid + ATP + CoA = a medium-chain fatty acyl-CoA + AMP + diphosphate</text>
        <dbReference type="Rhea" id="RHEA:48340"/>
        <dbReference type="ChEBI" id="CHEBI:30616"/>
        <dbReference type="ChEBI" id="CHEBI:33019"/>
        <dbReference type="ChEBI" id="CHEBI:57287"/>
        <dbReference type="ChEBI" id="CHEBI:59558"/>
        <dbReference type="ChEBI" id="CHEBI:90546"/>
        <dbReference type="ChEBI" id="CHEBI:456215"/>
        <dbReference type="EC" id="6.2.1.2"/>
    </reaction>
</comment>
<evidence type="ECO:0000256" key="1">
    <source>
        <dbReference type="ARBA" id="ARBA00006432"/>
    </source>
</evidence>
<dbReference type="InterPro" id="IPR000873">
    <property type="entry name" value="AMP-dep_synth/lig_dom"/>
</dbReference>
<evidence type="ECO:0000256" key="6">
    <source>
        <dbReference type="ARBA" id="ARBA00048277"/>
    </source>
</evidence>
<evidence type="ECO:0000313" key="9">
    <source>
        <dbReference type="EMBL" id="CAI8004519.1"/>
    </source>
</evidence>
<evidence type="ECO:0000256" key="5">
    <source>
        <dbReference type="ARBA" id="ARBA00047319"/>
    </source>
</evidence>
<feature type="domain" description="AMP-dependent synthetase/ligase" evidence="7">
    <location>
        <begin position="1"/>
        <end position="196"/>
    </location>
</feature>
<dbReference type="Pfam" id="PF00501">
    <property type="entry name" value="AMP-binding"/>
    <property type="match status" value="1"/>
</dbReference>
<dbReference type="EMBL" id="CASHTH010000564">
    <property type="protein sequence ID" value="CAI8004519.1"/>
    <property type="molecule type" value="Genomic_DNA"/>
</dbReference>
<dbReference type="FunFam" id="3.30.300.30:FF:000008">
    <property type="entry name" value="2,3-dihydroxybenzoate-AMP ligase"/>
    <property type="match status" value="1"/>
</dbReference>
<dbReference type="Gene3D" id="3.30.300.30">
    <property type="match status" value="1"/>
</dbReference>
<sequence length="347" mass="38527">MLTHHNLVANATYTKEGLLFTEEDRLCIPVPFYHCFGSVLGTLCCATAAAAMVVPSEYFEPEKALVAVEKERCTAIHGVPTMFIAELEHANFDQFDLGSLRTGIMAGSPCPIEVMRQVIDRMGCREMTVGYGLTEAAPIITLTRSDDAIERRVSTVGTAVPYVEVKIVDPDTGEEVPVGEQGELCSRSFMNMKGYYKMPEATEAAIDADSWLHTGDLATVDADGYFKITGRSKDMIIRGGENVYPREVEEFLYTNPKVADVQVIGVPDQRFGEEIMAWVSLRAGQEATEEEIMDFCRGRIAHYKVPRYVKFVSEFPMTVTGKIQKYVMREVSIQELQLEGAANIETA</sequence>
<evidence type="ECO:0000256" key="3">
    <source>
        <dbReference type="ARBA" id="ARBA00037247"/>
    </source>
</evidence>
<dbReference type="Pfam" id="PF13193">
    <property type="entry name" value="AMP-binding_C"/>
    <property type="match status" value="1"/>
</dbReference>
<evidence type="ECO:0000259" key="8">
    <source>
        <dbReference type="Pfam" id="PF13193"/>
    </source>
</evidence>
<accession>A0AA35R524</accession>
<evidence type="ECO:0000256" key="4">
    <source>
        <dbReference type="ARBA" id="ARBA00039638"/>
    </source>
</evidence>
<evidence type="ECO:0000256" key="2">
    <source>
        <dbReference type="ARBA" id="ARBA00022598"/>
    </source>
</evidence>
<proteinExistence type="inferred from homology"/>
<name>A0AA35R524_GEOBA</name>
<keyword evidence="10" id="KW-1185">Reference proteome</keyword>
<dbReference type="Gene3D" id="2.30.38.10">
    <property type="entry name" value="Luciferase, Domain 3"/>
    <property type="match status" value="1"/>
</dbReference>
<feature type="domain" description="AMP-binding enzyme C-terminal" evidence="8">
    <location>
        <begin position="247"/>
        <end position="322"/>
    </location>
</feature>
<dbReference type="PANTHER" id="PTHR43201">
    <property type="entry name" value="ACYL-COA SYNTHETASE"/>
    <property type="match status" value="1"/>
</dbReference>
<comment type="function">
    <text evidence="3">Acyl-CoA synthases catalyze the initial reaction in fatty acid metabolism, by forming a thioester with CoA. Has some preference toward medium-chain substrates. Plays a role in adipocyte differentiation.</text>
</comment>
<keyword evidence="2" id="KW-0436">Ligase</keyword>
<dbReference type="GO" id="GO:0006631">
    <property type="term" value="P:fatty acid metabolic process"/>
    <property type="evidence" value="ECO:0007669"/>
    <property type="project" value="TreeGrafter"/>
</dbReference>
<dbReference type="Gene3D" id="3.40.50.980">
    <property type="match status" value="1"/>
</dbReference>
<protein>
    <recommendedName>
        <fullName evidence="4">Medium-chain acyl-CoA ligase ACSF2, mitochondrial</fullName>
    </recommendedName>
</protein>